<evidence type="ECO:0000256" key="1">
    <source>
        <dbReference type="SAM" id="MobiDB-lite"/>
    </source>
</evidence>
<feature type="compositionally biased region" description="Polar residues" evidence="1">
    <location>
        <begin position="85"/>
        <end position="99"/>
    </location>
</feature>
<dbReference type="AlphaFoldDB" id="A0A5E4NAR5"/>
<organism evidence="2 3">
    <name type="scientific">Cinara cedri</name>
    <dbReference type="NCBI Taxonomy" id="506608"/>
    <lineage>
        <taxon>Eukaryota</taxon>
        <taxon>Metazoa</taxon>
        <taxon>Ecdysozoa</taxon>
        <taxon>Arthropoda</taxon>
        <taxon>Hexapoda</taxon>
        <taxon>Insecta</taxon>
        <taxon>Pterygota</taxon>
        <taxon>Neoptera</taxon>
        <taxon>Paraneoptera</taxon>
        <taxon>Hemiptera</taxon>
        <taxon>Sternorrhyncha</taxon>
        <taxon>Aphidomorpha</taxon>
        <taxon>Aphidoidea</taxon>
        <taxon>Aphididae</taxon>
        <taxon>Lachninae</taxon>
        <taxon>Cinara</taxon>
    </lineage>
</organism>
<evidence type="ECO:0000313" key="3">
    <source>
        <dbReference type="Proteomes" id="UP000325440"/>
    </source>
</evidence>
<feature type="region of interest" description="Disordered" evidence="1">
    <location>
        <begin position="77"/>
        <end position="99"/>
    </location>
</feature>
<dbReference type="Proteomes" id="UP000325440">
    <property type="component" value="Unassembled WGS sequence"/>
</dbReference>
<keyword evidence="3" id="KW-1185">Reference proteome</keyword>
<gene>
    <name evidence="2" type="ORF">CINCED_3A002723</name>
</gene>
<name>A0A5E4NAR5_9HEMI</name>
<protein>
    <submittedName>
        <fullName evidence="2">Uncharacterized protein</fullName>
    </submittedName>
</protein>
<reference evidence="2 3" key="1">
    <citation type="submission" date="2019-08" db="EMBL/GenBank/DDBJ databases">
        <authorList>
            <person name="Alioto T."/>
            <person name="Alioto T."/>
            <person name="Gomez Garrido J."/>
        </authorList>
    </citation>
    <scope>NUCLEOTIDE SEQUENCE [LARGE SCALE GENOMIC DNA]</scope>
</reference>
<accession>A0A5E4NAR5</accession>
<dbReference type="EMBL" id="CABPRJ010001931">
    <property type="protein sequence ID" value="VVC41918.1"/>
    <property type="molecule type" value="Genomic_DNA"/>
</dbReference>
<sequence>MGKKKKKLATTVQRPSKIYERPPKYLRFVCNPVEPYVLEPYLEVHAVPSELFSAVYFCYTHTTVPVKYRKRSESLRRATAVPPSGVSNRSPQYARKTNV</sequence>
<evidence type="ECO:0000313" key="2">
    <source>
        <dbReference type="EMBL" id="VVC41918.1"/>
    </source>
</evidence>
<proteinExistence type="predicted"/>